<comment type="caution">
    <text evidence="2">The sequence shown here is derived from an EMBL/GenBank/DDBJ whole genome shotgun (WGS) entry which is preliminary data.</text>
</comment>
<evidence type="ECO:0000313" key="3">
    <source>
        <dbReference type="Proteomes" id="UP001499954"/>
    </source>
</evidence>
<reference evidence="3" key="1">
    <citation type="journal article" date="2019" name="Int. J. Syst. Evol. Microbiol.">
        <title>The Global Catalogue of Microorganisms (GCM) 10K type strain sequencing project: providing services to taxonomists for standard genome sequencing and annotation.</title>
        <authorList>
            <consortium name="The Broad Institute Genomics Platform"/>
            <consortium name="The Broad Institute Genome Sequencing Center for Infectious Disease"/>
            <person name="Wu L."/>
            <person name="Ma J."/>
        </authorList>
    </citation>
    <scope>NUCLEOTIDE SEQUENCE [LARGE SCALE GENOMIC DNA]</scope>
    <source>
        <strain evidence="3">JCM 13584</strain>
    </source>
</reference>
<sequence>MPETLERPPSDAITSLPGAPIIRRIRRLLVVAGATGLFYGVLGTASKGGCPGGVTGDGGYLDANGDPTSVVPMCVTLTLRPAPIVLLVIVAIVLIAISRVLRSARSETAAMRTLDLAAVAIVGLTVAWWALTLVSFLSIDLQAWDGVGPFPYPDAMLGDIRIDVSTMPAGTNR</sequence>
<name>A0ABP5CHE2_9MICO</name>
<feature type="transmembrane region" description="Helical" evidence="1">
    <location>
        <begin position="82"/>
        <end position="101"/>
    </location>
</feature>
<gene>
    <name evidence="2" type="ORF">GCM10009717_32170</name>
</gene>
<keyword evidence="1" id="KW-0812">Transmembrane</keyword>
<evidence type="ECO:0000313" key="2">
    <source>
        <dbReference type="EMBL" id="GAA1962964.1"/>
    </source>
</evidence>
<feature type="transmembrane region" description="Helical" evidence="1">
    <location>
        <begin position="28"/>
        <end position="46"/>
    </location>
</feature>
<accession>A0ABP5CHE2</accession>
<evidence type="ECO:0000256" key="1">
    <source>
        <dbReference type="SAM" id="Phobius"/>
    </source>
</evidence>
<keyword evidence="3" id="KW-1185">Reference proteome</keyword>
<keyword evidence="1" id="KW-0472">Membrane</keyword>
<dbReference type="EMBL" id="BAAAMK010000009">
    <property type="protein sequence ID" value="GAA1962964.1"/>
    <property type="molecule type" value="Genomic_DNA"/>
</dbReference>
<organism evidence="2 3">
    <name type="scientific">Agromyces allii</name>
    <dbReference type="NCBI Taxonomy" id="393607"/>
    <lineage>
        <taxon>Bacteria</taxon>
        <taxon>Bacillati</taxon>
        <taxon>Actinomycetota</taxon>
        <taxon>Actinomycetes</taxon>
        <taxon>Micrococcales</taxon>
        <taxon>Microbacteriaceae</taxon>
        <taxon>Agromyces</taxon>
    </lineage>
</organism>
<protein>
    <submittedName>
        <fullName evidence="2">Uncharacterized protein</fullName>
    </submittedName>
</protein>
<feature type="transmembrane region" description="Helical" evidence="1">
    <location>
        <begin position="113"/>
        <end position="139"/>
    </location>
</feature>
<keyword evidence="1" id="KW-1133">Transmembrane helix</keyword>
<dbReference type="RefSeq" id="WP_157415762.1">
    <property type="nucleotide sequence ID" value="NZ_BAAAMK010000009.1"/>
</dbReference>
<dbReference type="Proteomes" id="UP001499954">
    <property type="component" value="Unassembled WGS sequence"/>
</dbReference>
<proteinExistence type="predicted"/>